<protein>
    <submittedName>
        <fullName evidence="1">Uncharacterized protein</fullName>
    </submittedName>
</protein>
<dbReference type="OrthoDB" id="3377433at2"/>
<sequence length="198" mass="21202">MIETTGLSIPDPLPERVGHVGGIESLALDGVRYYFGFDFSSDLVVSPLIDDPAVMAAFASRHLRQTTGAHDAAYWAELVGWATEESSLVPTEEDRRFTTDGVRANRLTPDDHLLYLLAAATTWDGSLAGSPQAGPAYARLGFAEDELPDCLDHCVAVIRADGPDARPDEVTVVSAYLEHAAGRVPGNWGLLFGPLLPA</sequence>
<reference evidence="2" key="1">
    <citation type="submission" date="2016-06" db="EMBL/GenBank/DDBJ databases">
        <authorList>
            <person name="Varghese N."/>
            <person name="Submissions Spin"/>
        </authorList>
    </citation>
    <scope>NUCLEOTIDE SEQUENCE [LARGE SCALE GENOMIC DNA]</scope>
    <source>
        <strain evidence="2">DSM 43817</strain>
    </source>
</reference>
<keyword evidence="2" id="KW-1185">Reference proteome</keyword>
<dbReference type="AlphaFoldDB" id="A0A1C6SBC5"/>
<dbReference type="RefSeq" id="WP_091642760.1">
    <property type="nucleotide sequence ID" value="NZ_FMHW01000002.1"/>
</dbReference>
<proteinExistence type="predicted"/>
<organism evidence="1 2">
    <name type="scientific">Micromonospora pallida</name>
    <dbReference type="NCBI Taxonomy" id="145854"/>
    <lineage>
        <taxon>Bacteria</taxon>
        <taxon>Bacillati</taxon>
        <taxon>Actinomycetota</taxon>
        <taxon>Actinomycetes</taxon>
        <taxon>Micromonosporales</taxon>
        <taxon>Micromonosporaceae</taxon>
        <taxon>Micromonospora</taxon>
    </lineage>
</organism>
<evidence type="ECO:0000313" key="2">
    <source>
        <dbReference type="Proteomes" id="UP000198959"/>
    </source>
</evidence>
<name>A0A1C6SBC5_9ACTN</name>
<dbReference type="Proteomes" id="UP000198959">
    <property type="component" value="Unassembled WGS sequence"/>
</dbReference>
<evidence type="ECO:0000313" key="1">
    <source>
        <dbReference type="EMBL" id="SCL26781.1"/>
    </source>
</evidence>
<gene>
    <name evidence="1" type="ORF">GA0074692_2231</name>
</gene>
<dbReference type="EMBL" id="FMHW01000002">
    <property type="protein sequence ID" value="SCL26781.1"/>
    <property type="molecule type" value="Genomic_DNA"/>
</dbReference>
<accession>A0A1C6SBC5</accession>
<dbReference type="STRING" id="145854.GA0074692_2231"/>